<proteinExistence type="predicted"/>
<feature type="domain" description="AP-3 complex subunit delta Mu C-terminal" evidence="2">
    <location>
        <begin position="160"/>
        <end position="266"/>
    </location>
</feature>
<protein>
    <recommendedName>
        <fullName evidence="2">AP-3 complex subunit delta Mu C-terminal domain-containing protein</fullName>
    </recommendedName>
</protein>
<evidence type="ECO:0000259" key="2">
    <source>
        <dbReference type="Pfam" id="PF26171"/>
    </source>
</evidence>
<dbReference type="Pfam" id="PF26171">
    <property type="entry name" value="Mu_AP3"/>
    <property type="match status" value="1"/>
</dbReference>
<dbReference type="AlphaFoldDB" id="H2ZNY7"/>
<evidence type="ECO:0000313" key="4">
    <source>
        <dbReference type="Proteomes" id="UP000007875"/>
    </source>
</evidence>
<evidence type="ECO:0000256" key="1">
    <source>
        <dbReference type="SAM" id="MobiDB-lite"/>
    </source>
</evidence>
<dbReference type="InParanoid" id="H2ZNY7"/>
<dbReference type="eggNOG" id="KOG1059">
    <property type="taxonomic scope" value="Eukaryota"/>
</dbReference>
<dbReference type="HOGENOM" id="CLU_1040246_0_0_1"/>
<organism evidence="3 4">
    <name type="scientific">Ciona savignyi</name>
    <name type="common">Pacific transparent sea squirt</name>
    <dbReference type="NCBI Taxonomy" id="51511"/>
    <lineage>
        <taxon>Eukaryota</taxon>
        <taxon>Metazoa</taxon>
        <taxon>Chordata</taxon>
        <taxon>Tunicata</taxon>
        <taxon>Ascidiacea</taxon>
        <taxon>Phlebobranchia</taxon>
        <taxon>Cionidae</taxon>
        <taxon>Ciona</taxon>
    </lineage>
</organism>
<feature type="region of interest" description="Disordered" evidence="1">
    <location>
        <begin position="1"/>
        <end position="35"/>
    </location>
</feature>
<feature type="compositionally biased region" description="Basic residues" evidence="1">
    <location>
        <begin position="1"/>
        <end position="16"/>
    </location>
</feature>
<dbReference type="Ensembl" id="ENSCSAVT00000019511.1">
    <property type="protein sequence ID" value="ENSCSAVP00000019303.1"/>
    <property type="gene ID" value="ENSCSAVG00000011334.1"/>
</dbReference>
<keyword evidence="4" id="KW-1185">Reference proteome</keyword>
<reference evidence="3" key="2">
    <citation type="submission" date="2025-08" db="UniProtKB">
        <authorList>
            <consortium name="Ensembl"/>
        </authorList>
    </citation>
    <scope>IDENTIFICATION</scope>
</reference>
<dbReference type="STRING" id="51511.ENSCSAVP00000019303"/>
<reference evidence="4" key="1">
    <citation type="submission" date="2003-08" db="EMBL/GenBank/DDBJ databases">
        <authorList>
            <person name="Birren B."/>
            <person name="Nusbaum C."/>
            <person name="Abebe A."/>
            <person name="Abouelleil A."/>
            <person name="Adekoya E."/>
            <person name="Ait-zahra M."/>
            <person name="Allen N."/>
            <person name="Allen T."/>
            <person name="An P."/>
            <person name="Anderson M."/>
            <person name="Anderson S."/>
            <person name="Arachchi H."/>
            <person name="Armbruster J."/>
            <person name="Bachantsang P."/>
            <person name="Baldwin J."/>
            <person name="Barry A."/>
            <person name="Bayul T."/>
            <person name="Blitshsteyn B."/>
            <person name="Bloom T."/>
            <person name="Blye J."/>
            <person name="Boguslavskiy L."/>
            <person name="Borowsky M."/>
            <person name="Boukhgalter B."/>
            <person name="Brunache A."/>
            <person name="Butler J."/>
            <person name="Calixte N."/>
            <person name="Calvo S."/>
            <person name="Camarata J."/>
            <person name="Campo K."/>
            <person name="Chang J."/>
            <person name="Cheshatsang Y."/>
            <person name="Citroen M."/>
            <person name="Collymore A."/>
            <person name="Considine T."/>
            <person name="Cook A."/>
            <person name="Cooke P."/>
            <person name="Corum B."/>
            <person name="Cuomo C."/>
            <person name="David R."/>
            <person name="Dawoe T."/>
            <person name="Degray S."/>
            <person name="Dodge S."/>
            <person name="Dooley K."/>
            <person name="Dorje P."/>
            <person name="Dorjee K."/>
            <person name="Dorris L."/>
            <person name="Duffey N."/>
            <person name="Dupes A."/>
            <person name="Elkins T."/>
            <person name="Engels R."/>
            <person name="Erickson J."/>
            <person name="Farina A."/>
            <person name="Faro S."/>
            <person name="Ferreira P."/>
            <person name="Fischer H."/>
            <person name="Fitzgerald M."/>
            <person name="Foley K."/>
            <person name="Gage D."/>
            <person name="Galagan J."/>
            <person name="Gearin G."/>
            <person name="Gnerre S."/>
            <person name="Gnirke A."/>
            <person name="Goyette A."/>
            <person name="Graham J."/>
            <person name="Grandbois E."/>
            <person name="Gyaltsen K."/>
            <person name="Hafez N."/>
            <person name="Hagopian D."/>
            <person name="Hagos B."/>
            <person name="Hall J."/>
            <person name="Hatcher B."/>
            <person name="Heller A."/>
            <person name="Higgins H."/>
            <person name="Honan T."/>
            <person name="Horn A."/>
            <person name="Houde N."/>
            <person name="Hughes L."/>
            <person name="Hulme W."/>
            <person name="Husby E."/>
            <person name="Iliev I."/>
            <person name="Jaffe D."/>
            <person name="Jones C."/>
            <person name="Kamal M."/>
            <person name="Kamat A."/>
            <person name="Kamvysselis M."/>
            <person name="Karlsson E."/>
            <person name="Kells C."/>
            <person name="Kieu A."/>
            <person name="Kisner P."/>
            <person name="Kodira C."/>
            <person name="Kulbokas E."/>
            <person name="Labutti K."/>
            <person name="Lama D."/>
            <person name="Landers T."/>
            <person name="Leger J."/>
            <person name="Levine S."/>
            <person name="Lewis D."/>
            <person name="Lewis T."/>
            <person name="Lindblad-toh K."/>
            <person name="Liu X."/>
            <person name="Lokyitsang T."/>
            <person name="Lokyitsang Y."/>
            <person name="Lucien O."/>
            <person name="Lui A."/>
            <person name="Ma L.J."/>
            <person name="Mabbitt R."/>
            <person name="Macdonald J."/>
            <person name="Maclean C."/>
            <person name="Major J."/>
            <person name="Manning J."/>
            <person name="Marabella R."/>
            <person name="Maru K."/>
            <person name="Matthews C."/>
            <person name="Mauceli E."/>
            <person name="Mccarthy M."/>
            <person name="Mcdonough S."/>
            <person name="Mcghee T."/>
            <person name="Meldrim J."/>
            <person name="Meneus L."/>
            <person name="Mesirov J."/>
            <person name="Mihalev A."/>
            <person name="Mihova T."/>
            <person name="Mikkelsen T."/>
            <person name="Mlenga V."/>
            <person name="Moru K."/>
            <person name="Mozes J."/>
            <person name="Mulrain L."/>
            <person name="Munson G."/>
            <person name="Naylor J."/>
            <person name="Newes C."/>
            <person name="Nguyen C."/>
            <person name="Nguyen N."/>
            <person name="Nguyen T."/>
            <person name="Nicol R."/>
            <person name="Nielsen C."/>
            <person name="Nizzari M."/>
            <person name="Norbu C."/>
            <person name="Norbu N."/>
            <person name="O'donnell P."/>
            <person name="Okoawo O."/>
            <person name="O'leary S."/>
            <person name="Omotosho B."/>
            <person name="O'neill K."/>
            <person name="Osman S."/>
            <person name="Parker S."/>
            <person name="Perrin D."/>
            <person name="Phunkhang P."/>
            <person name="Piqani B."/>
            <person name="Purcell S."/>
            <person name="Rachupka T."/>
            <person name="Ramasamy U."/>
            <person name="Rameau R."/>
            <person name="Ray V."/>
            <person name="Raymond C."/>
            <person name="Retta R."/>
            <person name="Richardson S."/>
            <person name="Rise C."/>
            <person name="Rodriguez J."/>
            <person name="Rogers J."/>
            <person name="Rogov P."/>
            <person name="Rutman M."/>
            <person name="Schupbach R."/>
            <person name="Seaman C."/>
            <person name="Settipalli S."/>
            <person name="Sharpe T."/>
            <person name="Sheridan J."/>
            <person name="Sherpa N."/>
            <person name="Shi J."/>
            <person name="Smirnov S."/>
            <person name="Smith C."/>
            <person name="Sougnez C."/>
            <person name="Spencer B."/>
            <person name="Stalker J."/>
            <person name="Stange-thomann N."/>
            <person name="Stavropoulos S."/>
            <person name="Stetson K."/>
            <person name="Stone C."/>
            <person name="Stone S."/>
            <person name="Stubbs M."/>
            <person name="Talamas J."/>
            <person name="Tchuinga P."/>
            <person name="Tenzing P."/>
            <person name="Tesfaye S."/>
            <person name="Theodore J."/>
            <person name="Thoulutsang Y."/>
            <person name="Topham K."/>
            <person name="Towey S."/>
            <person name="Tsamla T."/>
            <person name="Tsomo N."/>
            <person name="Vallee D."/>
            <person name="Vassiliev H."/>
            <person name="Venkataraman V."/>
            <person name="Vinson J."/>
            <person name="Vo A."/>
            <person name="Wade C."/>
            <person name="Wang S."/>
            <person name="Wangchuk T."/>
            <person name="Wangdi T."/>
            <person name="Whittaker C."/>
            <person name="Wilkinson J."/>
            <person name="Wu Y."/>
            <person name="Wyman D."/>
            <person name="Yadav S."/>
            <person name="Yang S."/>
            <person name="Yang X."/>
            <person name="Yeager S."/>
            <person name="Yee E."/>
            <person name="Young G."/>
            <person name="Zainoun J."/>
            <person name="Zembeck L."/>
            <person name="Zimmer A."/>
            <person name="Zody M."/>
            <person name="Lander E."/>
        </authorList>
    </citation>
    <scope>NUCLEOTIDE SEQUENCE [LARGE SCALE GENOMIC DNA]</scope>
</reference>
<dbReference type="Proteomes" id="UP000007875">
    <property type="component" value="Unassembled WGS sequence"/>
</dbReference>
<dbReference type="GeneTree" id="ENSGT00550000075067"/>
<dbReference type="OMA" id="NICFFTH"/>
<reference evidence="3" key="3">
    <citation type="submission" date="2025-09" db="UniProtKB">
        <authorList>
            <consortium name="Ensembl"/>
        </authorList>
    </citation>
    <scope>IDENTIFICATION</scope>
</reference>
<accession>H2ZNY7</accession>
<sequence>KKKKHKKKKESKKSKQKQSEEEIPPPPPTPQMSRYKLLGENDDIRIDFETRCIPRQEKKITVSVIFSNLSSNFIKNIEFNVLDTLNTRLIRDEKSSQHDALSVPFSLPPSARNECQLDFSATSVTMPQRLKGTVTYMLQDETRQHTNQEKLDFKLHLPCSSYLIPSPLSSHHFTKLLSSGDLGDKATLQLNKPDITLEVFLQRLCFYLKFSVVEQIGESASLYSASIQQHHVCLLVKTVNAGISVDGKSDNSSLLSNIMDEVKTVAQP</sequence>
<dbReference type="InterPro" id="IPR058898">
    <property type="entry name" value="Mu_AP3"/>
</dbReference>
<name>H2ZNY7_CIOSA</name>
<evidence type="ECO:0000313" key="3">
    <source>
        <dbReference type="Ensembl" id="ENSCSAVP00000019303.1"/>
    </source>
</evidence>